<dbReference type="OrthoDB" id="9906043at2759"/>
<dbReference type="SUPFAM" id="SSF56436">
    <property type="entry name" value="C-type lectin-like"/>
    <property type="match status" value="1"/>
</dbReference>
<evidence type="ECO:0000256" key="2">
    <source>
        <dbReference type="ARBA" id="ARBA00022734"/>
    </source>
</evidence>
<dbReference type="PANTHER" id="PTHR45710:SF35">
    <property type="entry name" value="C-TYPE LECTIN DOMAIN FAMILY 2 MEMBER D"/>
    <property type="match status" value="1"/>
</dbReference>
<dbReference type="InterPro" id="IPR016187">
    <property type="entry name" value="CTDL_fold"/>
</dbReference>
<evidence type="ECO:0000313" key="4">
    <source>
        <dbReference type="EMBL" id="NXG54241.1"/>
    </source>
</evidence>
<evidence type="ECO:0000256" key="1">
    <source>
        <dbReference type="ARBA" id="ARBA00004401"/>
    </source>
</evidence>
<dbReference type="SMART" id="SM00034">
    <property type="entry name" value="CLECT"/>
    <property type="match status" value="1"/>
</dbReference>
<feature type="non-terminal residue" evidence="4">
    <location>
        <position position="137"/>
    </location>
</feature>
<comment type="subcellular location">
    <subcellularLocation>
        <location evidence="1">Cell membrane</location>
        <topology evidence="1">Single-pass type II membrane protein</topology>
    </subcellularLocation>
</comment>
<dbReference type="Proteomes" id="UP000518305">
    <property type="component" value="Unassembled WGS sequence"/>
</dbReference>
<accession>A0A7K9CNP4</accession>
<keyword evidence="5" id="KW-1185">Reference proteome</keyword>
<dbReference type="PANTHER" id="PTHR45710">
    <property type="entry name" value="C-TYPE LECTIN DOMAIN-CONTAINING PROTEIN 180"/>
    <property type="match status" value="1"/>
</dbReference>
<name>A0A7K9CNP4_9AVES</name>
<feature type="domain" description="C-type lectin" evidence="3">
    <location>
        <begin position="26"/>
        <end position="132"/>
    </location>
</feature>
<dbReference type="InterPro" id="IPR016186">
    <property type="entry name" value="C-type_lectin-like/link_sf"/>
</dbReference>
<dbReference type="GO" id="GO:0030246">
    <property type="term" value="F:carbohydrate binding"/>
    <property type="evidence" value="ECO:0007669"/>
    <property type="project" value="UniProtKB-KW"/>
</dbReference>
<evidence type="ECO:0000313" key="5">
    <source>
        <dbReference type="Proteomes" id="UP000518305"/>
    </source>
</evidence>
<dbReference type="Pfam" id="PF00059">
    <property type="entry name" value="Lectin_C"/>
    <property type="match status" value="1"/>
</dbReference>
<dbReference type="CDD" id="cd03593">
    <property type="entry name" value="CLECT_NK_receptors_like"/>
    <property type="match status" value="1"/>
</dbReference>
<dbReference type="InterPro" id="IPR050828">
    <property type="entry name" value="C-type_lectin/matrix_domain"/>
</dbReference>
<dbReference type="InterPro" id="IPR001304">
    <property type="entry name" value="C-type_lectin-like"/>
</dbReference>
<organism evidence="4 5">
    <name type="scientific">Hemiprocne comata</name>
    <dbReference type="NCBI Taxonomy" id="243314"/>
    <lineage>
        <taxon>Eukaryota</taxon>
        <taxon>Metazoa</taxon>
        <taxon>Chordata</taxon>
        <taxon>Craniata</taxon>
        <taxon>Vertebrata</taxon>
        <taxon>Euteleostomi</taxon>
        <taxon>Archelosauria</taxon>
        <taxon>Archosauria</taxon>
        <taxon>Dinosauria</taxon>
        <taxon>Saurischia</taxon>
        <taxon>Theropoda</taxon>
        <taxon>Coelurosauria</taxon>
        <taxon>Aves</taxon>
        <taxon>Neognathae</taxon>
        <taxon>Neoaves</taxon>
        <taxon>Strisores</taxon>
        <taxon>Apodiformes</taxon>
        <taxon>Apodidae</taxon>
        <taxon>Hemiprocninae</taxon>
        <taxon>Hemiprocne</taxon>
    </lineage>
</organism>
<dbReference type="EMBL" id="VWZJ01000104">
    <property type="protein sequence ID" value="NXG54241.1"/>
    <property type="molecule type" value="Genomic_DNA"/>
</dbReference>
<dbReference type="GO" id="GO:0005886">
    <property type="term" value="C:plasma membrane"/>
    <property type="evidence" value="ECO:0007669"/>
    <property type="project" value="UniProtKB-SubCell"/>
</dbReference>
<dbReference type="PROSITE" id="PS50041">
    <property type="entry name" value="C_TYPE_LECTIN_2"/>
    <property type="match status" value="1"/>
</dbReference>
<feature type="non-terminal residue" evidence="4">
    <location>
        <position position="1"/>
    </location>
</feature>
<comment type="caution">
    <text evidence="4">The sequence shown here is derived from an EMBL/GenBank/DDBJ whole genome shotgun (WGS) entry which is preliminary data.</text>
</comment>
<sequence length="137" mass="15156">ALLMTVQAFQPHLQPCSRCPFDWIGYRGQCFYFGEAEGNWTTGQDNCQALGATLAMISSLEDLSFLLRHKGVPELWVGLSREDEEQPWTWVNHSPLSPQFAIRGGDGGLCAYLDTSGLVSSCCGAQRSWVCTKPPQQ</sequence>
<dbReference type="InterPro" id="IPR033992">
    <property type="entry name" value="NKR-like_CTLD"/>
</dbReference>
<proteinExistence type="predicted"/>
<keyword evidence="2" id="KW-0430">Lectin</keyword>
<dbReference type="AlphaFoldDB" id="A0A7K9CNP4"/>
<evidence type="ECO:0000259" key="3">
    <source>
        <dbReference type="PROSITE" id="PS50041"/>
    </source>
</evidence>
<dbReference type="Gene3D" id="3.10.100.10">
    <property type="entry name" value="Mannose-Binding Protein A, subunit A"/>
    <property type="match status" value="1"/>
</dbReference>
<protein>
    <submittedName>
        <fullName evidence="4">CLC2E protein</fullName>
    </submittedName>
</protein>
<reference evidence="4 5" key="1">
    <citation type="submission" date="2019-09" db="EMBL/GenBank/DDBJ databases">
        <title>Bird 10,000 Genomes (B10K) Project - Family phase.</title>
        <authorList>
            <person name="Zhang G."/>
        </authorList>
    </citation>
    <scope>NUCLEOTIDE SEQUENCE [LARGE SCALE GENOMIC DNA]</scope>
    <source>
        <strain evidence="4">B10K-DU-001-23</strain>
        <tissue evidence="4">Muscle</tissue>
    </source>
</reference>
<gene>
    <name evidence="4" type="primary">Clec2e</name>
    <name evidence="4" type="ORF">HEMCOM_R11439</name>
</gene>